<feature type="domain" description="LysR substrate-binding" evidence="2">
    <location>
        <begin position="3"/>
        <end position="80"/>
    </location>
</feature>
<dbReference type="KEGG" id="plad:PPGU16_81390"/>
<organism evidence="3 4">
    <name type="scientific">Paraburkholderia largidicola</name>
    <dbReference type="NCBI Taxonomy" id="3014751"/>
    <lineage>
        <taxon>Bacteria</taxon>
        <taxon>Pseudomonadati</taxon>
        <taxon>Pseudomonadota</taxon>
        <taxon>Betaproteobacteria</taxon>
        <taxon>Burkholderiales</taxon>
        <taxon>Burkholderiaceae</taxon>
        <taxon>Paraburkholderia</taxon>
    </lineage>
</organism>
<evidence type="ECO:0000256" key="1">
    <source>
        <dbReference type="ARBA" id="ARBA00009437"/>
    </source>
</evidence>
<name>A0A7I8C207_9BURK</name>
<dbReference type="InterPro" id="IPR005119">
    <property type="entry name" value="LysR_subst-bd"/>
</dbReference>
<protein>
    <recommendedName>
        <fullName evidence="2">LysR substrate-binding domain-containing protein</fullName>
    </recommendedName>
</protein>
<proteinExistence type="inferred from homology"/>
<dbReference type="Proteomes" id="UP000510888">
    <property type="component" value="Plasmid PPGU16_p2"/>
</dbReference>
<dbReference type="PANTHER" id="PTHR30537:SF20">
    <property type="entry name" value="TRANSCRIPTIONAL REGULATORY PROTEIN"/>
    <property type="match status" value="1"/>
</dbReference>
<dbReference type="GO" id="GO:0003700">
    <property type="term" value="F:DNA-binding transcription factor activity"/>
    <property type="evidence" value="ECO:0007669"/>
    <property type="project" value="TreeGrafter"/>
</dbReference>
<gene>
    <name evidence="3" type="ORF">PPGU16_81390</name>
</gene>
<keyword evidence="3" id="KW-0614">Plasmid</keyword>
<dbReference type="GO" id="GO:0006351">
    <property type="term" value="P:DNA-templated transcription"/>
    <property type="evidence" value="ECO:0007669"/>
    <property type="project" value="TreeGrafter"/>
</dbReference>
<dbReference type="InterPro" id="IPR058163">
    <property type="entry name" value="LysR-type_TF_proteobact-type"/>
</dbReference>
<dbReference type="SUPFAM" id="SSF53850">
    <property type="entry name" value="Periplasmic binding protein-like II"/>
    <property type="match status" value="1"/>
</dbReference>
<dbReference type="Gene3D" id="3.40.190.10">
    <property type="entry name" value="Periplasmic binding protein-like II"/>
    <property type="match status" value="2"/>
</dbReference>
<accession>A0A7I8C207</accession>
<dbReference type="Pfam" id="PF03466">
    <property type="entry name" value="LysR_substrate"/>
    <property type="match status" value="1"/>
</dbReference>
<keyword evidence="4" id="KW-1185">Reference proteome</keyword>
<dbReference type="GO" id="GO:0043565">
    <property type="term" value="F:sequence-specific DNA binding"/>
    <property type="evidence" value="ECO:0007669"/>
    <property type="project" value="TreeGrafter"/>
</dbReference>
<sequence length="95" mass="10747">MHGHLHASSGTALYKFCLAGIGIMRLAEYLAIPSIQKGELVPLLTEFQAIEETPVYAVFHREQKLVPRIRAFVDHLVSAFEVPPWRQPPDLPNDR</sequence>
<geneLocation type="plasmid" evidence="3 4">
    <name>PPGU16_p2</name>
</geneLocation>
<evidence type="ECO:0000313" key="4">
    <source>
        <dbReference type="Proteomes" id="UP000510888"/>
    </source>
</evidence>
<evidence type="ECO:0000259" key="2">
    <source>
        <dbReference type="Pfam" id="PF03466"/>
    </source>
</evidence>
<dbReference type="EMBL" id="AP023177">
    <property type="protein sequence ID" value="BCF95072.1"/>
    <property type="molecule type" value="Genomic_DNA"/>
</dbReference>
<dbReference type="AlphaFoldDB" id="A0A7I8C207"/>
<reference evidence="3 4" key="1">
    <citation type="journal article" date="2020" name="Genes (Basel)">
        <title>Genomic Comparison of Insect Gut Symbionts from Divergent Burkholderia Subclades.</title>
        <authorList>
            <person name="Takeshita K."/>
            <person name="Kikuchi Y."/>
        </authorList>
    </citation>
    <scope>NUCLEOTIDE SEQUENCE [LARGE SCALE GENOMIC DNA]</scope>
    <source>
        <strain evidence="3 4">PGU16</strain>
        <plasmid evidence="3 4">PPGU16_p2</plasmid>
    </source>
</reference>
<dbReference type="PANTHER" id="PTHR30537">
    <property type="entry name" value="HTH-TYPE TRANSCRIPTIONAL REGULATOR"/>
    <property type="match status" value="1"/>
</dbReference>
<comment type="similarity">
    <text evidence="1">Belongs to the LysR transcriptional regulatory family.</text>
</comment>
<evidence type="ECO:0000313" key="3">
    <source>
        <dbReference type="EMBL" id="BCF95072.1"/>
    </source>
</evidence>